<evidence type="ECO:0000313" key="2">
    <source>
        <dbReference type="EMBL" id="AIR90921.1"/>
    </source>
</evidence>
<gene>
    <name evidence="2" type="ORF">LK03_17350</name>
</gene>
<accession>A0A089WQR5</accession>
<organism evidence="2 3">
    <name type="scientific">Pseudomonas cremoricolorata</name>
    <dbReference type="NCBI Taxonomy" id="157783"/>
    <lineage>
        <taxon>Bacteria</taxon>
        <taxon>Pseudomonadati</taxon>
        <taxon>Pseudomonadota</taxon>
        <taxon>Gammaproteobacteria</taxon>
        <taxon>Pseudomonadales</taxon>
        <taxon>Pseudomonadaceae</taxon>
        <taxon>Pseudomonas</taxon>
    </lineage>
</organism>
<dbReference type="AlphaFoldDB" id="A0A089WQR5"/>
<proteinExistence type="predicted"/>
<evidence type="ECO:0000256" key="1">
    <source>
        <dbReference type="SAM" id="MobiDB-lite"/>
    </source>
</evidence>
<dbReference type="RefSeq" id="WP_038413576.1">
    <property type="nucleotide sequence ID" value="NZ_CP009455.1"/>
</dbReference>
<keyword evidence="3" id="KW-1185">Reference proteome</keyword>
<sequence length="165" mass="18571">MPRYCSMLLAVALVALCGCDPQTSEPHTIRQEKILAQLPLEDAYAHNIERMAQLLAPRFAGVPQAEIDQVLRKHLTVEDQRQDLLRLYSEENFSDAEFELVIAATADPAKARALEQSLEGRQLSEKLTRLMRASANDPAAKQRAAQRMQAVEDELRERQQQPPAP</sequence>
<reference evidence="2 3" key="1">
    <citation type="submission" date="2014-09" db="EMBL/GenBank/DDBJ databases">
        <authorList>
            <person name="Chan K.-G."/>
        </authorList>
    </citation>
    <scope>NUCLEOTIDE SEQUENCE [LARGE SCALE GENOMIC DNA]</scope>
    <source>
        <strain evidence="2 3">ND07</strain>
    </source>
</reference>
<dbReference type="PROSITE" id="PS51257">
    <property type="entry name" value="PROKAR_LIPOPROTEIN"/>
    <property type="match status" value="1"/>
</dbReference>
<evidence type="ECO:0000313" key="3">
    <source>
        <dbReference type="Proteomes" id="UP000029493"/>
    </source>
</evidence>
<dbReference type="EMBL" id="CP009455">
    <property type="protein sequence ID" value="AIR90921.1"/>
    <property type="molecule type" value="Genomic_DNA"/>
</dbReference>
<evidence type="ECO:0008006" key="4">
    <source>
        <dbReference type="Google" id="ProtNLM"/>
    </source>
</evidence>
<dbReference type="Proteomes" id="UP000029493">
    <property type="component" value="Chromosome"/>
</dbReference>
<protein>
    <recommendedName>
        <fullName evidence="4">Lipoprotein</fullName>
    </recommendedName>
</protein>
<dbReference type="OrthoDB" id="7023328at2"/>
<name>A0A089WQR5_9PSED</name>
<feature type="compositionally biased region" description="Low complexity" evidence="1">
    <location>
        <begin position="139"/>
        <end position="149"/>
    </location>
</feature>
<feature type="region of interest" description="Disordered" evidence="1">
    <location>
        <begin position="131"/>
        <end position="165"/>
    </location>
</feature>
<dbReference type="KEGG" id="psw:LK03_17350"/>